<dbReference type="PROSITE" id="PS51704">
    <property type="entry name" value="GP_PDE"/>
    <property type="match status" value="1"/>
</dbReference>
<dbReference type="InterPro" id="IPR030395">
    <property type="entry name" value="GP_PDE_dom"/>
</dbReference>
<sequence>MNTKIYAHRGFSAKYPENTMIAFRKAQEAHVDGIELDIQLTQDEKLIVMHDETLDRTTNGNGLIRHTNSSLIRQLSAGAWFDQDFVSEQVPFLEEVLDWIKDTDIELNIEIKGDPRDREKAVSQLLALLNSFDLKDQVVVSSFDHMALKLLREADLNVEIAALTLGMLADTSQYLATHQFEGIHCHYSGVTEEDVQFLHERKQAIRLYTVNDQDILLSLCDIGADAVMTDDPLLALFARNHSQKK</sequence>
<dbReference type="GO" id="GO:0006629">
    <property type="term" value="P:lipid metabolic process"/>
    <property type="evidence" value="ECO:0007669"/>
    <property type="project" value="InterPro"/>
</dbReference>
<dbReference type="SUPFAM" id="SSF51695">
    <property type="entry name" value="PLC-like phosphodiesterases"/>
    <property type="match status" value="1"/>
</dbReference>
<evidence type="ECO:0000259" key="1">
    <source>
        <dbReference type="PROSITE" id="PS51704"/>
    </source>
</evidence>
<name>A0A859FCX9_9BACI</name>
<dbReference type="CDD" id="cd08563">
    <property type="entry name" value="GDPD_TtGDE_like"/>
    <property type="match status" value="1"/>
</dbReference>
<organism evidence="2 3">
    <name type="scientific">Paenalkalicoccus suaedae</name>
    <dbReference type="NCBI Taxonomy" id="2592382"/>
    <lineage>
        <taxon>Bacteria</taxon>
        <taxon>Bacillati</taxon>
        <taxon>Bacillota</taxon>
        <taxon>Bacilli</taxon>
        <taxon>Bacillales</taxon>
        <taxon>Bacillaceae</taxon>
        <taxon>Paenalkalicoccus</taxon>
    </lineage>
</organism>
<reference evidence="3" key="1">
    <citation type="submission" date="2019-07" db="EMBL/GenBank/DDBJ databases">
        <title>Bacillus alkalisoli sp. nov. isolated from saline soil.</title>
        <authorList>
            <person name="Sun J.-Q."/>
            <person name="Xu L."/>
        </authorList>
    </citation>
    <scope>NUCLEOTIDE SEQUENCE [LARGE SCALE GENOMIC DNA]</scope>
    <source>
        <strain evidence="3">M4U3P1</strain>
    </source>
</reference>
<dbReference type="PANTHER" id="PTHR46211">
    <property type="entry name" value="GLYCEROPHOSPHORYL DIESTER PHOSPHODIESTERASE"/>
    <property type="match status" value="1"/>
</dbReference>
<keyword evidence="3" id="KW-1185">Reference proteome</keyword>
<dbReference type="Pfam" id="PF03009">
    <property type="entry name" value="GDPD"/>
    <property type="match status" value="1"/>
</dbReference>
<feature type="domain" description="GP-PDE" evidence="1">
    <location>
        <begin position="3"/>
        <end position="239"/>
    </location>
</feature>
<accession>A0A859FCX9</accession>
<evidence type="ECO:0000313" key="3">
    <source>
        <dbReference type="Proteomes" id="UP000318138"/>
    </source>
</evidence>
<dbReference type="Gene3D" id="3.20.20.190">
    <property type="entry name" value="Phosphatidylinositol (PI) phosphodiesterase"/>
    <property type="match status" value="1"/>
</dbReference>
<protein>
    <submittedName>
        <fullName evidence="2">Glycerophosphodiester phosphodiesterase</fullName>
    </submittedName>
</protein>
<gene>
    <name evidence="2" type="ORF">FLK61_25215</name>
</gene>
<dbReference type="PANTHER" id="PTHR46211:SF1">
    <property type="entry name" value="GLYCEROPHOSPHODIESTER PHOSPHODIESTERASE, CYTOPLASMIC"/>
    <property type="match status" value="1"/>
</dbReference>
<dbReference type="InterPro" id="IPR017946">
    <property type="entry name" value="PLC-like_Pdiesterase_TIM-brl"/>
</dbReference>
<dbReference type="AlphaFoldDB" id="A0A859FCX9"/>
<proteinExistence type="predicted"/>
<dbReference type="GO" id="GO:0008081">
    <property type="term" value="F:phosphoric diester hydrolase activity"/>
    <property type="evidence" value="ECO:0007669"/>
    <property type="project" value="InterPro"/>
</dbReference>
<dbReference type="KEGG" id="psua:FLK61_25215"/>
<evidence type="ECO:0000313" key="2">
    <source>
        <dbReference type="EMBL" id="QKS70076.1"/>
    </source>
</evidence>
<dbReference type="RefSeq" id="WP_176008120.1">
    <property type="nucleotide sequence ID" value="NZ_CP041372.2"/>
</dbReference>
<dbReference type="EMBL" id="CP041372">
    <property type="protein sequence ID" value="QKS70076.1"/>
    <property type="molecule type" value="Genomic_DNA"/>
</dbReference>
<dbReference type="Proteomes" id="UP000318138">
    <property type="component" value="Chromosome"/>
</dbReference>